<evidence type="ECO:0000313" key="4">
    <source>
        <dbReference type="EMBL" id="MBN3576668.1"/>
    </source>
</evidence>
<dbReference type="Gene3D" id="2.40.160.20">
    <property type="match status" value="1"/>
</dbReference>
<keyword evidence="5" id="KW-1185">Reference proteome</keyword>
<evidence type="ECO:0000256" key="1">
    <source>
        <dbReference type="ARBA" id="ARBA00022729"/>
    </source>
</evidence>
<evidence type="ECO:0000256" key="2">
    <source>
        <dbReference type="SAM" id="SignalP"/>
    </source>
</evidence>
<name>A0ABS3A0H7_9VIBR</name>
<evidence type="ECO:0000313" key="5">
    <source>
        <dbReference type="Proteomes" id="UP000779070"/>
    </source>
</evidence>
<proteinExistence type="predicted"/>
<gene>
    <name evidence="4" type="ORF">JYA62_03155</name>
</gene>
<protein>
    <submittedName>
        <fullName evidence="4">Porin family protein</fullName>
    </submittedName>
</protein>
<comment type="caution">
    <text evidence="4">The sequence shown here is derived from an EMBL/GenBank/DDBJ whole genome shotgun (WGS) entry which is preliminary data.</text>
</comment>
<feature type="domain" description="Outer membrane protein beta-barrel" evidence="3">
    <location>
        <begin position="5"/>
        <end position="193"/>
    </location>
</feature>
<evidence type="ECO:0000259" key="3">
    <source>
        <dbReference type="Pfam" id="PF13505"/>
    </source>
</evidence>
<dbReference type="InterPro" id="IPR011250">
    <property type="entry name" value="OMP/PagP_B-barrel"/>
</dbReference>
<organism evidence="4 5">
    <name type="scientific">Vibrio neptunius</name>
    <dbReference type="NCBI Taxonomy" id="170651"/>
    <lineage>
        <taxon>Bacteria</taxon>
        <taxon>Pseudomonadati</taxon>
        <taxon>Pseudomonadota</taxon>
        <taxon>Gammaproteobacteria</taxon>
        <taxon>Vibrionales</taxon>
        <taxon>Vibrionaceae</taxon>
        <taxon>Vibrio</taxon>
    </lineage>
</organism>
<keyword evidence="1 2" id="KW-0732">Signal</keyword>
<dbReference type="EMBL" id="JAFHLB010000003">
    <property type="protein sequence ID" value="MBN3576668.1"/>
    <property type="molecule type" value="Genomic_DNA"/>
</dbReference>
<dbReference type="Proteomes" id="UP000779070">
    <property type="component" value="Unassembled WGS sequence"/>
</dbReference>
<feature type="signal peptide" evidence="2">
    <location>
        <begin position="1"/>
        <end position="17"/>
    </location>
</feature>
<dbReference type="InterPro" id="IPR027385">
    <property type="entry name" value="Beta-barrel_OMP"/>
</dbReference>
<dbReference type="SUPFAM" id="SSF56925">
    <property type="entry name" value="OMPA-like"/>
    <property type="match status" value="1"/>
</dbReference>
<dbReference type="Pfam" id="PF13505">
    <property type="entry name" value="OMP_b-brl"/>
    <property type="match status" value="1"/>
</dbReference>
<dbReference type="RefSeq" id="WP_206369021.1">
    <property type="nucleotide sequence ID" value="NZ_CAWPTM010000111.1"/>
</dbReference>
<reference evidence="4 5" key="1">
    <citation type="submission" date="2021-02" db="EMBL/GenBank/DDBJ databases">
        <title>Draft Genome Sequences of 5 Vibrio neptunius Strains Isolated From of Bivalve Hatcheries.</title>
        <authorList>
            <person name="Galvis F."/>
            <person name="Barja J.L."/>
            <person name="Lemos M.L."/>
            <person name="Balado M."/>
        </authorList>
    </citation>
    <scope>NUCLEOTIDE SEQUENCE [LARGE SCALE GENOMIC DNA]</scope>
    <source>
        <strain evidence="4 5">PP-145.98</strain>
    </source>
</reference>
<accession>A0ABS3A0H7</accession>
<sequence length="193" mass="21263">MKKLLLVTALFSSVASANVHSGFYLGAGVGTTDFDDDGYFSDVNMPISTDSDNSYKIIAGYQFNRVVSLETQFTRYGDTNVKVHTPSETVSGKIEHKSYTVAANLGYTFDSGVRPFAIVGLGSMDYTEGSFSDDGSIVRLGLGLEYTPPQLQGLSLRSAYEVDHYEIETRDMFFSKTYEQSVGAWYVAATYKF</sequence>
<feature type="chain" id="PRO_5046819239" evidence="2">
    <location>
        <begin position="18"/>
        <end position="193"/>
    </location>
</feature>